<accession>A0A2K3MKE1</accession>
<evidence type="ECO:0000313" key="9">
    <source>
        <dbReference type="Proteomes" id="UP000236291"/>
    </source>
</evidence>
<evidence type="ECO:0000256" key="2">
    <source>
        <dbReference type="ARBA" id="ARBA00006574"/>
    </source>
</evidence>
<dbReference type="PANTHER" id="PTHR31942:SF84">
    <property type="entry name" value="MLO-LIKE PROTEIN 12"/>
    <property type="match status" value="1"/>
</dbReference>
<keyword evidence="4" id="KW-0611">Plant defense</keyword>
<dbReference type="GO" id="GO:0006952">
    <property type="term" value="P:defense response"/>
    <property type="evidence" value="ECO:0007669"/>
    <property type="project" value="UniProtKB-KW"/>
</dbReference>
<dbReference type="InterPro" id="IPR004326">
    <property type="entry name" value="Mlo"/>
</dbReference>
<comment type="subcellular location">
    <subcellularLocation>
        <location evidence="1">Membrane</location>
        <topology evidence="1">Multi-pass membrane protein</topology>
    </subcellularLocation>
</comment>
<evidence type="ECO:0000256" key="6">
    <source>
        <dbReference type="ARBA" id="ARBA00023136"/>
    </source>
</evidence>
<dbReference type="STRING" id="57577.A0A2K3MKE1"/>
<sequence length="43" mass="5028">MGLRIQDRGEVIKGAPLVEPGDHLFWFNRPKLLLFLIHLVLFQ</sequence>
<comment type="similarity">
    <text evidence="2">Belongs to the MLO family.</text>
</comment>
<evidence type="ECO:0000256" key="4">
    <source>
        <dbReference type="ARBA" id="ARBA00022821"/>
    </source>
</evidence>
<gene>
    <name evidence="8" type="primary">MLO1</name>
    <name evidence="8" type="ORF">L195_g047392</name>
</gene>
<name>A0A2K3MKE1_TRIPR</name>
<evidence type="ECO:0000313" key="8">
    <source>
        <dbReference type="EMBL" id="PNX91262.1"/>
    </source>
</evidence>
<reference evidence="8 9" key="2">
    <citation type="journal article" date="2017" name="Front. Plant Sci.">
        <title>Gene Classification and Mining of Molecular Markers Useful in Red Clover (Trifolium pratense) Breeding.</title>
        <authorList>
            <person name="Istvanek J."/>
            <person name="Dluhosova J."/>
            <person name="Dluhos P."/>
            <person name="Patkova L."/>
            <person name="Nedelnik J."/>
            <person name="Repkova J."/>
        </authorList>
    </citation>
    <scope>NUCLEOTIDE SEQUENCE [LARGE SCALE GENOMIC DNA]</scope>
    <source>
        <strain evidence="9">cv. Tatra</strain>
        <tissue evidence="8">Young leaves</tissue>
    </source>
</reference>
<keyword evidence="7" id="KW-0568">Pathogenesis-related protein</keyword>
<protein>
    <submittedName>
        <fullName evidence="8">MLO1</fullName>
    </submittedName>
</protein>
<reference evidence="8 9" key="1">
    <citation type="journal article" date="2014" name="Am. J. Bot.">
        <title>Genome assembly and annotation for red clover (Trifolium pratense; Fabaceae).</title>
        <authorList>
            <person name="Istvanek J."/>
            <person name="Jaros M."/>
            <person name="Krenek A."/>
            <person name="Repkova J."/>
        </authorList>
    </citation>
    <scope>NUCLEOTIDE SEQUENCE [LARGE SCALE GENOMIC DNA]</scope>
    <source>
        <strain evidence="9">cv. Tatra</strain>
        <tissue evidence="8">Young leaves</tissue>
    </source>
</reference>
<proteinExistence type="inferred from homology"/>
<evidence type="ECO:0000256" key="7">
    <source>
        <dbReference type="ARBA" id="ARBA00023265"/>
    </source>
</evidence>
<evidence type="ECO:0000256" key="3">
    <source>
        <dbReference type="ARBA" id="ARBA00022692"/>
    </source>
</evidence>
<dbReference type="Proteomes" id="UP000236291">
    <property type="component" value="Unassembled WGS sequence"/>
</dbReference>
<dbReference type="PANTHER" id="PTHR31942">
    <property type="entry name" value="MLO-LIKE PROTEIN 1"/>
    <property type="match status" value="1"/>
</dbReference>
<dbReference type="Pfam" id="PF03094">
    <property type="entry name" value="Mlo"/>
    <property type="match status" value="1"/>
</dbReference>
<evidence type="ECO:0000256" key="1">
    <source>
        <dbReference type="ARBA" id="ARBA00004141"/>
    </source>
</evidence>
<feature type="non-terminal residue" evidence="8">
    <location>
        <position position="43"/>
    </location>
</feature>
<keyword evidence="6" id="KW-0472">Membrane</keyword>
<organism evidence="8 9">
    <name type="scientific">Trifolium pratense</name>
    <name type="common">Red clover</name>
    <dbReference type="NCBI Taxonomy" id="57577"/>
    <lineage>
        <taxon>Eukaryota</taxon>
        <taxon>Viridiplantae</taxon>
        <taxon>Streptophyta</taxon>
        <taxon>Embryophyta</taxon>
        <taxon>Tracheophyta</taxon>
        <taxon>Spermatophyta</taxon>
        <taxon>Magnoliopsida</taxon>
        <taxon>eudicotyledons</taxon>
        <taxon>Gunneridae</taxon>
        <taxon>Pentapetalae</taxon>
        <taxon>rosids</taxon>
        <taxon>fabids</taxon>
        <taxon>Fabales</taxon>
        <taxon>Fabaceae</taxon>
        <taxon>Papilionoideae</taxon>
        <taxon>50 kb inversion clade</taxon>
        <taxon>NPAAA clade</taxon>
        <taxon>Hologalegina</taxon>
        <taxon>IRL clade</taxon>
        <taxon>Trifolieae</taxon>
        <taxon>Trifolium</taxon>
    </lineage>
</organism>
<comment type="caution">
    <text evidence="8">The sequence shown here is derived from an EMBL/GenBank/DDBJ whole genome shotgun (WGS) entry which is preliminary data.</text>
</comment>
<dbReference type="EMBL" id="ASHM01065611">
    <property type="protein sequence ID" value="PNX91262.1"/>
    <property type="molecule type" value="Genomic_DNA"/>
</dbReference>
<keyword evidence="3" id="KW-0812">Transmembrane</keyword>
<dbReference type="AlphaFoldDB" id="A0A2K3MKE1"/>
<dbReference type="GO" id="GO:0016020">
    <property type="term" value="C:membrane"/>
    <property type="evidence" value="ECO:0007669"/>
    <property type="project" value="UniProtKB-SubCell"/>
</dbReference>
<evidence type="ECO:0000256" key="5">
    <source>
        <dbReference type="ARBA" id="ARBA00022989"/>
    </source>
</evidence>
<keyword evidence="5" id="KW-1133">Transmembrane helix</keyword>